<dbReference type="Proteomes" id="UP000195755">
    <property type="component" value="Chromosome"/>
</dbReference>
<proteinExistence type="predicted"/>
<dbReference type="AlphaFoldDB" id="A0A1Z2KUL4"/>
<accession>A0A1Z2KUL4</accession>
<dbReference type="OrthoDB" id="3321351at2"/>
<gene>
    <name evidence="1" type="ORF">SMD11_0051</name>
</gene>
<name>A0A1Z2KUL4_9ACTN</name>
<evidence type="ECO:0000313" key="1">
    <source>
        <dbReference type="EMBL" id="ARZ65719.1"/>
    </source>
</evidence>
<organism evidence="1 2">
    <name type="scientific">Streptomyces albireticuli</name>
    <dbReference type="NCBI Taxonomy" id="1940"/>
    <lineage>
        <taxon>Bacteria</taxon>
        <taxon>Bacillati</taxon>
        <taxon>Actinomycetota</taxon>
        <taxon>Actinomycetes</taxon>
        <taxon>Kitasatosporales</taxon>
        <taxon>Streptomycetaceae</taxon>
        <taxon>Streptomyces</taxon>
    </lineage>
</organism>
<dbReference type="RefSeq" id="WP_087924452.1">
    <property type="nucleotide sequence ID" value="NZ_CP021744.1"/>
</dbReference>
<evidence type="ECO:0000313" key="2">
    <source>
        <dbReference type="Proteomes" id="UP000195755"/>
    </source>
</evidence>
<dbReference type="EMBL" id="CP021744">
    <property type="protein sequence ID" value="ARZ65719.1"/>
    <property type="molecule type" value="Genomic_DNA"/>
</dbReference>
<dbReference type="KEGG" id="salj:SMD11_0051"/>
<sequence length="93" mass="9836">MDAVPAGDVYRLDGNENLTRRHDGPGLLECGPDDCLVAGMPRPGTVLRPGAVPAWLAAPRPLTTADGKNLTPYGRRLADAVRRLPRATPVATP</sequence>
<reference evidence="1 2" key="1">
    <citation type="submission" date="2017-06" db="EMBL/GenBank/DDBJ databases">
        <title>Streptomyces albireticuli Genome sequencing and assembly.</title>
        <authorList>
            <person name="Wang Y."/>
            <person name="Du B."/>
            <person name="Ding Y."/>
            <person name="Liu H."/>
            <person name="Hou Q."/>
            <person name="Liu K."/>
            <person name="Yao L."/>
            <person name="Wang C."/>
        </authorList>
    </citation>
    <scope>NUCLEOTIDE SEQUENCE [LARGE SCALE GENOMIC DNA]</scope>
    <source>
        <strain evidence="1 2">MDJK11</strain>
    </source>
</reference>
<protein>
    <submittedName>
        <fullName evidence="1">Uncharacterized protein</fullName>
    </submittedName>
</protein>